<dbReference type="OrthoDB" id="9795163at2"/>
<dbReference type="EMBL" id="CP012023">
    <property type="protein sequence ID" value="ALI55070.1"/>
    <property type="molecule type" value="Genomic_DNA"/>
</dbReference>
<dbReference type="RefSeq" id="WP_062216460.1">
    <property type="nucleotide sequence ID" value="NZ_CP012023.1"/>
</dbReference>
<accession>A0A0P0A952</accession>
<dbReference type="STRING" id="1397108.IMCC12053_1122"/>
<name>A0A0P0A952_9RHOB</name>
<dbReference type="AlphaFoldDB" id="A0A0P0A952"/>
<keyword evidence="2" id="KW-1185">Reference proteome</keyword>
<dbReference type="InterPro" id="IPR018679">
    <property type="entry name" value="DUF2161"/>
</dbReference>
<protein>
    <submittedName>
        <fullName evidence="1">Uncharacterized protein</fullName>
    </submittedName>
</protein>
<dbReference type="Proteomes" id="UP000064920">
    <property type="component" value="Chromosome"/>
</dbReference>
<dbReference type="PATRIC" id="fig|1397108.4.peg.1151"/>
<dbReference type="KEGG" id="cmar:IMCC12053_1122"/>
<evidence type="ECO:0000313" key="1">
    <source>
        <dbReference type="EMBL" id="ALI55070.1"/>
    </source>
</evidence>
<reference evidence="1 2" key="1">
    <citation type="submission" date="2015-05" db="EMBL/GenBank/DDBJ databases">
        <authorList>
            <person name="Wang D.B."/>
            <person name="Wang M."/>
        </authorList>
    </citation>
    <scope>NUCLEOTIDE SEQUENCE [LARGE SCALE GENOMIC DNA]</scope>
    <source>
        <strain evidence="1 2">IMCC 12053</strain>
    </source>
</reference>
<gene>
    <name evidence="1" type="ORF">IMCC12053_1122</name>
</gene>
<dbReference type="Pfam" id="PF09929">
    <property type="entry name" value="DUF2161"/>
    <property type="match status" value="1"/>
</dbReference>
<evidence type="ECO:0000313" key="2">
    <source>
        <dbReference type="Proteomes" id="UP000064920"/>
    </source>
</evidence>
<organism evidence="1 2">
    <name type="scientific">Celeribacter marinus</name>
    <dbReference type="NCBI Taxonomy" id="1397108"/>
    <lineage>
        <taxon>Bacteria</taxon>
        <taxon>Pseudomonadati</taxon>
        <taxon>Pseudomonadota</taxon>
        <taxon>Alphaproteobacteria</taxon>
        <taxon>Rhodobacterales</taxon>
        <taxon>Roseobacteraceae</taxon>
        <taxon>Celeribacter</taxon>
    </lineage>
</organism>
<proteinExistence type="predicted"/>
<sequence>MSKNATKPKESDLYLPVKAFLEGLGYEVKAEIKDADVMGRRGDEPPVIVELKLGFSLILLHQGVARQRITDQVYLAVPRWSGRAGWKAFKANVGLAKRLGLGVISVDLGAGPTVHAVQVHADPAEFKARKVKARKDSLLKEFNAREGDPNLGGVRGARVTAYRQAAEKCREYLAQNGPSKGADVAKATGIEKATTIMRMDHYGWFVRDSSSGNRGVYGLTELGGAA</sequence>